<dbReference type="PANTHER" id="PTHR44899">
    <property type="entry name" value="CAMK FAMILY PROTEIN KINASE"/>
    <property type="match status" value="1"/>
</dbReference>
<comment type="catalytic activity">
    <reaction evidence="8">
        <text>L-seryl-[protein] + ATP = O-phospho-L-seryl-[protein] + ADP + H(+)</text>
        <dbReference type="Rhea" id="RHEA:17989"/>
        <dbReference type="Rhea" id="RHEA-COMP:9863"/>
        <dbReference type="Rhea" id="RHEA-COMP:11604"/>
        <dbReference type="ChEBI" id="CHEBI:15378"/>
        <dbReference type="ChEBI" id="CHEBI:29999"/>
        <dbReference type="ChEBI" id="CHEBI:30616"/>
        <dbReference type="ChEBI" id="CHEBI:83421"/>
        <dbReference type="ChEBI" id="CHEBI:456216"/>
        <dbReference type="EC" id="2.7.11.1"/>
    </reaction>
</comment>
<evidence type="ECO:0000256" key="7">
    <source>
        <dbReference type="ARBA" id="ARBA00047899"/>
    </source>
</evidence>
<dbReference type="InterPro" id="IPR000719">
    <property type="entry name" value="Prot_kinase_dom"/>
</dbReference>
<evidence type="ECO:0000259" key="12">
    <source>
        <dbReference type="PROSITE" id="PS50011"/>
    </source>
</evidence>
<dbReference type="Proteomes" id="UP000283269">
    <property type="component" value="Unassembled WGS sequence"/>
</dbReference>
<feature type="compositionally biased region" description="Low complexity" evidence="11">
    <location>
        <begin position="744"/>
        <end position="794"/>
    </location>
</feature>
<feature type="compositionally biased region" description="Low complexity" evidence="11">
    <location>
        <begin position="663"/>
        <end position="687"/>
    </location>
</feature>
<feature type="domain" description="Protein kinase" evidence="12">
    <location>
        <begin position="10"/>
        <end position="304"/>
    </location>
</feature>
<feature type="compositionally biased region" description="Basic and acidic residues" evidence="11">
    <location>
        <begin position="976"/>
        <end position="988"/>
    </location>
</feature>
<gene>
    <name evidence="13" type="ORF">CVT25_014223</name>
</gene>
<dbReference type="Gene3D" id="1.10.510.10">
    <property type="entry name" value="Transferase(Phosphotransferase) domain 1"/>
    <property type="match status" value="1"/>
</dbReference>
<dbReference type="PROSITE" id="PS50011">
    <property type="entry name" value="PROTEIN_KINASE_DOM"/>
    <property type="match status" value="1"/>
</dbReference>
<sequence>MSSSSFLDSYEPLDVIGNGSFGIIRKVRRKSDGLLFARKELNFERMSERDRKQIVSELTLDLGCRRNILKDLHHDHIVRYHDRHVDRDAGILYILMEYCGGGDLSAVIKQAAKQNRPIPEDTIWHYFLQILHALHHCHHPNGHGHTRSSSGSGLTGTSLDAEGSSRRVQILHRDLKPDNVFLDENNTVKLGDFGLSKALAQASFASTYVGTPYYMSPELMQEKSYDSKSDIWSLGCLIYELCALKPPFHEAKTHSELSIFIRNGRIPPLPRGYSQALTSVIKSMLNLNPAMRPSAAQLLQHERLELVNKVAETEKMLSAVKAHRAAVSAKEREVLEREHNLRESEQHLTAVLNSKDQEITALQHLVAQLREQLQSSSQTQQQQPQYTRQDIEHAAKQAIARREEELRVLVMKREEEVALAIAKREEEIMEAVRAREVEIDQACVRREEVVRKEVEERVQWVLDREAALRAEERRLEDVKREVEAGMRKVEAGLTKGRKEKNPLEEVKNLLEPLSRATAQVTPSQPRRRKQEPQLTPRPNPSQQANSNHTSNNNHTNTSTSNSGATNTTTTNNNNNNNTNNNHTIMTTNSTLETPTASRPFATYSSEFMPASAMKGVVLTATGETLATPSPAELVSLFTRSPKVGLDFGKIFEFREGSGNVNGNPKQKQPQPQLNLQQQQHHQQFQQHRAQAHVLDDDEELDSPPPSPSERKERERRDNTTTTTTTTASWPPTAPPPTRIRRPSIRTSARSAPARSSGFPPSTASSSDSSSGHSNAAGPSSNHTSNHNNTTTNNPKPLPHPHLRSSRSISNLASAHAAAHAAAAAGRVPLPPAPVYDLADEENLPSPFLKRTLPNASRPNSHHSSSSANACASSSSNTAAVGLGGAGAASTKGKRRGSSGLLLRAVAAANNAGRTRSAGALPSPESDGEIAQGQGQGEGPSPTAASYASTTVGGVCFPLSESGVGESARPSLASARKASEEARKALLRP</sequence>
<evidence type="ECO:0000256" key="9">
    <source>
        <dbReference type="PROSITE-ProRule" id="PRU10141"/>
    </source>
</evidence>
<dbReference type="PROSITE" id="PS00108">
    <property type="entry name" value="PROTEIN_KINASE_ST"/>
    <property type="match status" value="1"/>
</dbReference>
<dbReference type="GO" id="GO:0005524">
    <property type="term" value="F:ATP binding"/>
    <property type="evidence" value="ECO:0007669"/>
    <property type="project" value="UniProtKB-UniRule"/>
</dbReference>
<comment type="caution">
    <text evidence="13">The sequence shown here is derived from an EMBL/GenBank/DDBJ whole genome shotgun (WGS) entry which is preliminary data.</text>
</comment>
<dbReference type="STRING" id="93625.A0A409XL02"/>
<evidence type="ECO:0000256" key="4">
    <source>
        <dbReference type="ARBA" id="ARBA00022741"/>
    </source>
</evidence>
<reference evidence="13 14" key="1">
    <citation type="journal article" date="2018" name="Evol. Lett.">
        <title>Horizontal gene cluster transfer increased hallucinogenic mushroom diversity.</title>
        <authorList>
            <person name="Reynolds H.T."/>
            <person name="Vijayakumar V."/>
            <person name="Gluck-Thaler E."/>
            <person name="Korotkin H.B."/>
            <person name="Matheny P.B."/>
            <person name="Slot J.C."/>
        </authorList>
    </citation>
    <scope>NUCLEOTIDE SEQUENCE [LARGE SCALE GENOMIC DNA]</scope>
    <source>
        <strain evidence="13 14">2631</strain>
    </source>
</reference>
<feature type="region of interest" description="Disordered" evidence="11">
    <location>
        <begin position="493"/>
        <end position="596"/>
    </location>
</feature>
<dbReference type="AlphaFoldDB" id="A0A409XL02"/>
<evidence type="ECO:0000256" key="8">
    <source>
        <dbReference type="ARBA" id="ARBA00048679"/>
    </source>
</evidence>
<feature type="region of interest" description="Disordered" evidence="11">
    <location>
        <begin position="655"/>
        <end position="897"/>
    </location>
</feature>
<dbReference type="InterPro" id="IPR051131">
    <property type="entry name" value="NEK_Ser/Thr_kinase_NIMA"/>
</dbReference>
<proteinExistence type="predicted"/>
<dbReference type="OrthoDB" id="10250725at2759"/>
<keyword evidence="10" id="KW-0175">Coiled coil</keyword>
<dbReference type="InterPro" id="IPR017441">
    <property type="entry name" value="Protein_kinase_ATP_BS"/>
</dbReference>
<protein>
    <recommendedName>
        <fullName evidence="1">non-specific serine/threonine protein kinase</fullName>
        <ecNumber evidence="1">2.7.11.1</ecNumber>
    </recommendedName>
</protein>
<name>A0A409XL02_PSICY</name>
<evidence type="ECO:0000256" key="11">
    <source>
        <dbReference type="SAM" id="MobiDB-lite"/>
    </source>
</evidence>
<evidence type="ECO:0000313" key="14">
    <source>
        <dbReference type="Proteomes" id="UP000283269"/>
    </source>
</evidence>
<feature type="compositionally biased region" description="Low complexity" evidence="11">
    <location>
        <begin position="719"/>
        <end position="730"/>
    </location>
</feature>
<feature type="region of interest" description="Disordered" evidence="11">
    <location>
        <begin position="910"/>
        <end position="988"/>
    </location>
</feature>
<evidence type="ECO:0000256" key="5">
    <source>
        <dbReference type="ARBA" id="ARBA00022777"/>
    </source>
</evidence>
<keyword evidence="5" id="KW-0418">Kinase</keyword>
<keyword evidence="2" id="KW-0723">Serine/threonine-protein kinase</keyword>
<feature type="compositionally biased region" description="Low complexity" evidence="11">
    <location>
        <begin position="854"/>
        <end position="880"/>
    </location>
</feature>
<feature type="compositionally biased region" description="Basic and acidic residues" evidence="11">
    <location>
        <begin position="708"/>
        <end position="718"/>
    </location>
</feature>
<comment type="catalytic activity">
    <reaction evidence="7">
        <text>L-threonyl-[protein] + ATP = O-phospho-L-threonyl-[protein] + ADP + H(+)</text>
        <dbReference type="Rhea" id="RHEA:46608"/>
        <dbReference type="Rhea" id="RHEA-COMP:11060"/>
        <dbReference type="Rhea" id="RHEA-COMP:11605"/>
        <dbReference type="ChEBI" id="CHEBI:15378"/>
        <dbReference type="ChEBI" id="CHEBI:30013"/>
        <dbReference type="ChEBI" id="CHEBI:30616"/>
        <dbReference type="ChEBI" id="CHEBI:61977"/>
        <dbReference type="ChEBI" id="CHEBI:456216"/>
        <dbReference type="EC" id="2.7.11.1"/>
    </reaction>
</comment>
<dbReference type="EC" id="2.7.11.1" evidence="1"/>
<feature type="compositionally biased region" description="Polar residues" evidence="11">
    <location>
        <begin position="942"/>
        <end position="951"/>
    </location>
</feature>
<dbReference type="SUPFAM" id="SSF56112">
    <property type="entry name" value="Protein kinase-like (PK-like)"/>
    <property type="match status" value="1"/>
</dbReference>
<feature type="coiled-coil region" evidence="10">
    <location>
        <begin position="461"/>
        <end position="488"/>
    </location>
</feature>
<evidence type="ECO:0000313" key="13">
    <source>
        <dbReference type="EMBL" id="PPQ91453.1"/>
    </source>
</evidence>
<organism evidence="13 14">
    <name type="scientific">Psilocybe cyanescens</name>
    <dbReference type="NCBI Taxonomy" id="93625"/>
    <lineage>
        <taxon>Eukaryota</taxon>
        <taxon>Fungi</taxon>
        <taxon>Dikarya</taxon>
        <taxon>Basidiomycota</taxon>
        <taxon>Agaricomycotina</taxon>
        <taxon>Agaricomycetes</taxon>
        <taxon>Agaricomycetidae</taxon>
        <taxon>Agaricales</taxon>
        <taxon>Agaricineae</taxon>
        <taxon>Strophariaceae</taxon>
        <taxon>Psilocybe</taxon>
    </lineage>
</organism>
<dbReference type="SMART" id="SM00220">
    <property type="entry name" value="S_TKc"/>
    <property type="match status" value="1"/>
</dbReference>
<dbReference type="InterPro" id="IPR011009">
    <property type="entry name" value="Kinase-like_dom_sf"/>
</dbReference>
<evidence type="ECO:0000256" key="1">
    <source>
        <dbReference type="ARBA" id="ARBA00012513"/>
    </source>
</evidence>
<dbReference type="Gene3D" id="3.30.200.20">
    <property type="entry name" value="Phosphorylase Kinase, domain 1"/>
    <property type="match status" value="2"/>
</dbReference>
<dbReference type="CDD" id="cd08217">
    <property type="entry name" value="STKc_Nek2"/>
    <property type="match status" value="1"/>
</dbReference>
<dbReference type="GO" id="GO:0004674">
    <property type="term" value="F:protein serine/threonine kinase activity"/>
    <property type="evidence" value="ECO:0007669"/>
    <property type="project" value="UniProtKB-KW"/>
</dbReference>
<keyword evidence="3" id="KW-0808">Transferase</keyword>
<feature type="compositionally biased region" description="Low complexity" evidence="11">
    <location>
        <begin position="545"/>
        <end position="590"/>
    </location>
</feature>
<evidence type="ECO:0000256" key="2">
    <source>
        <dbReference type="ARBA" id="ARBA00022527"/>
    </source>
</evidence>
<feature type="binding site" evidence="9">
    <location>
        <position position="39"/>
    </location>
    <ligand>
        <name>ATP</name>
        <dbReference type="ChEBI" id="CHEBI:30616"/>
    </ligand>
</feature>
<dbReference type="PANTHER" id="PTHR44899:SF3">
    <property type="entry name" value="SERINE_THREONINE-PROTEIN KINASE NEK1"/>
    <property type="match status" value="1"/>
</dbReference>
<evidence type="ECO:0000256" key="10">
    <source>
        <dbReference type="SAM" id="Coils"/>
    </source>
</evidence>
<dbReference type="InterPro" id="IPR008271">
    <property type="entry name" value="Ser/Thr_kinase_AS"/>
</dbReference>
<dbReference type="PROSITE" id="PS00107">
    <property type="entry name" value="PROTEIN_KINASE_ATP"/>
    <property type="match status" value="1"/>
</dbReference>
<dbReference type="EMBL" id="NHYD01001345">
    <property type="protein sequence ID" value="PPQ91453.1"/>
    <property type="molecule type" value="Genomic_DNA"/>
</dbReference>
<accession>A0A409XL02</accession>
<dbReference type="InParanoid" id="A0A409XL02"/>
<feature type="coiled-coil region" evidence="10">
    <location>
        <begin position="352"/>
        <end position="379"/>
    </location>
</feature>
<keyword evidence="6 9" id="KW-0067">ATP-binding</keyword>
<feature type="compositionally biased region" description="Basic and acidic residues" evidence="11">
    <location>
        <begin position="499"/>
        <end position="508"/>
    </location>
</feature>
<feature type="compositionally biased region" description="Low complexity" evidence="11">
    <location>
        <begin position="812"/>
        <end position="824"/>
    </location>
</feature>
<evidence type="ECO:0000256" key="6">
    <source>
        <dbReference type="ARBA" id="ARBA00022840"/>
    </source>
</evidence>
<keyword evidence="4 9" id="KW-0547">Nucleotide-binding</keyword>
<dbReference type="Pfam" id="PF00069">
    <property type="entry name" value="Pkinase"/>
    <property type="match status" value="2"/>
</dbReference>
<keyword evidence="14" id="KW-1185">Reference proteome</keyword>
<evidence type="ECO:0000256" key="3">
    <source>
        <dbReference type="ARBA" id="ARBA00022679"/>
    </source>
</evidence>